<dbReference type="GO" id="GO:0010215">
    <property type="term" value="P:cellulose microfibril organization"/>
    <property type="evidence" value="ECO:0007669"/>
    <property type="project" value="InterPro"/>
</dbReference>
<comment type="similarity">
    <text evidence="2">Belongs to the COBRA family.</text>
</comment>
<keyword evidence="5 9" id="KW-0732">Signal</keyword>
<sequence length="605" mass="67642">MKTKTCMKIPWNIVLFSCVLLFYISPKVQVCRGQDEDIDAPPPLPLEEEECNGIFLSLHFHIGDRRHSPRLKNASAQAWAFKSTATVMNTGLDELKAWKIFIGFQHEEILVSADGAVIADGDDFPAAVGNGTYLSGDYLANTIAAKVVLTWWELNACMLCKGSKIQGQRGKSTKFSPRRNGDLSFSYDVLQASDSNYLAQVTIDNKNPIGRLDHWNLTWEWMRGEFIYNMRGAFTQRPVIVDLPADRAKDEKVGNLPYCCRNGSLLPSTMDVSRSRSVFQLQVYKLPPDLNRTALFPPQNWEPWQVGKWSATSLALEPSIPDVAFPFSAFYNDSVVPCNTCACGCEESDTCSADANPLLLPSEALLVPFDNRTARAKAWAKVKHYPVPDPLPCPDNCRVSINWHIYTDYRTGWTARISIFNWDDVIFEDWFGAIVMEKTYPGYENVYSFNGTKLPQLNNTIFFEGLPGLNYLMGETNGTNPKRDPRVPGKQQSIISFTKKQTPGINLARGDGFPSRVFFNGEECSLPAQLPLRGGQSRTHVSFLPVVFLTVALALLRMSQLQLLRIFCGLSVCHVKKILWKDSKGLMETITIISAACLPFGGQGN</sequence>
<feature type="domain" description="COBRA C-terminal" evidence="10">
    <location>
        <begin position="327"/>
        <end position="531"/>
    </location>
</feature>
<reference evidence="11 12" key="1">
    <citation type="journal article" date="2018" name="PLoS Genet.">
        <title>Population sequencing reveals clonal diversity and ancestral inbreeding in the grapevine cultivar Chardonnay.</title>
        <authorList>
            <person name="Roach M.J."/>
            <person name="Johnson D.L."/>
            <person name="Bohlmann J."/>
            <person name="van Vuuren H.J."/>
            <person name="Jones S.J."/>
            <person name="Pretorius I.S."/>
            <person name="Schmidt S.A."/>
            <person name="Borneman A.R."/>
        </authorList>
    </citation>
    <scope>NUCLEOTIDE SEQUENCE [LARGE SCALE GENOMIC DNA]</scope>
    <source>
        <strain evidence="12">cv. Chardonnay</strain>
        <tissue evidence="11">Leaf</tissue>
    </source>
</reference>
<dbReference type="InterPro" id="IPR006918">
    <property type="entry name" value="COBRA_pln"/>
</dbReference>
<organism evidence="11 12">
    <name type="scientific">Vitis vinifera</name>
    <name type="common">Grape</name>
    <dbReference type="NCBI Taxonomy" id="29760"/>
    <lineage>
        <taxon>Eukaryota</taxon>
        <taxon>Viridiplantae</taxon>
        <taxon>Streptophyta</taxon>
        <taxon>Embryophyta</taxon>
        <taxon>Tracheophyta</taxon>
        <taxon>Spermatophyta</taxon>
        <taxon>Magnoliopsida</taxon>
        <taxon>eudicotyledons</taxon>
        <taxon>Gunneridae</taxon>
        <taxon>Pentapetalae</taxon>
        <taxon>rosids</taxon>
        <taxon>Vitales</taxon>
        <taxon>Vitaceae</taxon>
        <taxon>Viteae</taxon>
        <taxon>Vitis</taxon>
    </lineage>
</organism>
<evidence type="ECO:0000256" key="4">
    <source>
        <dbReference type="ARBA" id="ARBA00022622"/>
    </source>
</evidence>
<dbReference type="AlphaFoldDB" id="A0A438DY23"/>
<dbReference type="Pfam" id="PF04833">
    <property type="entry name" value="COBRA"/>
    <property type="match status" value="1"/>
</dbReference>
<evidence type="ECO:0000256" key="1">
    <source>
        <dbReference type="ARBA" id="ARBA00004609"/>
    </source>
</evidence>
<keyword evidence="6" id="KW-0472">Membrane</keyword>
<name>A0A438DY23_VITVI</name>
<dbReference type="GO" id="GO:0098552">
    <property type="term" value="C:side of membrane"/>
    <property type="evidence" value="ECO:0007669"/>
    <property type="project" value="UniProtKB-KW"/>
</dbReference>
<dbReference type="Proteomes" id="UP000288805">
    <property type="component" value="Unassembled WGS sequence"/>
</dbReference>
<evidence type="ECO:0000256" key="8">
    <source>
        <dbReference type="ARBA" id="ARBA00023288"/>
    </source>
</evidence>
<keyword evidence="8" id="KW-0449">Lipoprotein</keyword>
<evidence type="ECO:0000313" key="12">
    <source>
        <dbReference type="Proteomes" id="UP000288805"/>
    </source>
</evidence>
<evidence type="ECO:0000259" key="10">
    <source>
        <dbReference type="Pfam" id="PF25079"/>
    </source>
</evidence>
<dbReference type="EMBL" id="QGNW01001462">
    <property type="protein sequence ID" value="RVW40277.1"/>
    <property type="molecule type" value="Genomic_DNA"/>
</dbReference>
<accession>A0A438DY23</accession>
<feature type="signal peptide" evidence="9">
    <location>
        <begin position="1"/>
        <end position="33"/>
    </location>
</feature>
<protein>
    <submittedName>
        <fullName evidence="11">COBRA-like protein 10</fullName>
    </submittedName>
</protein>
<dbReference type="GO" id="GO:0005886">
    <property type="term" value="C:plasma membrane"/>
    <property type="evidence" value="ECO:0007669"/>
    <property type="project" value="UniProtKB-SubCell"/>
</dbReference>
<keyword evidence="3" id="KW-1003">Cell membrane</keyword>
<evidence type="ECO:0000256" key="9">
    <source>
        <dbReference type="SAM" id="SignalP"/>
    </source>
</evidence>
<evidence type="ECO:0000256" key="7">
    <source>
        <dbReference type="ARBA" id="ARBA00023180"/>
    </source>
</evidence>
<dbReference type="Pfam" id="PF25079">
    <property type="entry name" value="COB_C"/>
    <property type="match status" value="1"/>
</dbReference>
<evidence type="ECO:0000256" key="6">
    <source>
        <dbReference type="ARBA" id="ARBA00023136"/>
    </source>
</evidence>
<dbReference type="PANTHER" id="PTHR31052:SF2">
    <property type="entry name" value="COBRA-LIKE PROTEIN 10"/>
    <property type="match status" value="1"/>
</dbReference>
<comment type="subcellular location">
    <subcellularLocation>
        <location evidence="1">Cell membrane</location>
        <topology evidence="1">Lipid-anchor</topology>
        <topology evidence="1">GPI-anchor</topology>
    </subcellularLocation>
</comment>
<keyword evidence="4" id="KW-0336">GPI-anchor</keyword>
<evidence type="ECO:0000313" key="11">
    <source>
        <dbReference type="EMBL" id="RVW40277.1"/>
    </source>
</evidence>
<evidence type="ECO:0000256" key="3">
    <source>
        <dbReference type="ARBA" id="ARBA00022475"/>
    </source>
</evidence>
<dbReference type="InterPro" id="IPR056900">
    <property type="entry name" value="COB_C"/>
</dbReference>
<comment type="caution">
    <text evidence="11">The sequence shown here is derived from an EMBL/GenBank/DDBJ whole genome shotgun (WGS) entry which is preliminary data.</text>
</comment>
<feature type="chain" id="PRO_5019045818" evidence="9">
    <location>
        <begin position="34"/>
        <end position="605"/>
    </location>
</feature>
<dbReference type="PANTHER" id="PTHR31052">
    <property type="entry name" value="COBRA-LIKE PROTEIN 7"/>
    <property type="match status" value="1"/>
</dbReference>
<evidence type="ECO:0000256" key="5">
    <source>
        <dbReference type="ARBA" id="ARBA00022729"/>
    </source>
</evidence>
<gene>
    <name evidence="11" type="primary">COBL10_3</name>
    <name evidence="11" type="ORF">CK203_082774</name>
</gene>
<keyword evidence="7" id="KW-0325">Glycoprotein</keyword>
<evidence type="ECO:0000256" key="2">
    <source>
        <dbReference type="ARBA" id="ARBA00005507"/>
    </source>
</evidence>
<proteinExistence type="inferred from homology"/>